<dbReference type="AlphaFoldDB" id="A0A0F9JGS9"/>
<dbReference type="Gene3D" id="3.90.79.10">
    <property type="entry name" value="Nucleoside Triphosphate Pyrophosphohydrolase"/>
    <property type="match status" value="1"/>
</dbReference>
<accession>A0A0F9JGS9</accession>
<comment type="catalytic activity">
    <reaction evidence="18">
        <text>N(6)-methyl-ATP + H2O = N(6)-methyl-AMP + diphosphate + H(+)</text>
        <dbReference type="Rhea" id="RHEA:67608"/>
        <dbReference type="ChEBI" id="CHEBI:15377"/>
        <dbReference type="ChEBI" id="CHEBI:15378"/>
        <dbReference type="ChEBI" id="CHEBI:33019"/>
        <dbReference type="ChEBI" id="CHEBI:144842"/>
        <dbReference type="ChEBI" id="CHEBI:172873"/>
    </reaction>
    <physiologicalReaction direction="left-to-right" evidence="18">
        <dbReference type="Rhea" id="RHEA:67609"/>
    </physiologicalReaction>
</comment>
<comment type="subunit">
    <text evidence="3">Monomer.</text>
</comment>
<comment type="function">
    <text evidence="21">Oxidized purine nucleoside triphosphate hydrolase which is a prominent sanitizer of the oxidized nucleotide pool. Catalyzes the hydrolysis of 2-oxo-dATP (2-hydroxy-dATP) into 2-oxo-dAMP. Also has a significant hydrolase activity toward 2-oxo-ATP, 8-oxo-dGTP and 8-oxo-dATP. Through the hydrolysis of oxidized purine nucleoside triphosphates, prevents their incorporation into DNA and the subsequent transversions A:T to C:G and G:C to T:A. Also catalyzes the hydrolysis of methylated purine nucleoside triphosphate preventing their integration into DNA. Through this antimutagenic activity protects cells from oxidative stress.</text>
</comment>
<dbReference type="PRINTS" id="PR01403">
    <property type="entry name" value="8OXTPHPHTASE"/>
</dbReference>
<evidence type="ECO:0000256" key="21">
    <source>
        <dbReference type="ARBA" id="ARBA00053094"/>
    </source>
</evidence>
<evidence type="ECO:0000259" key="22">
    <source>
        <dbReference type="PROSITE" id="PS51462"/>
    </source>
</evidence>
<dbReference type="GO" id="GO:0042262">
    <property type="term" value="P:DNA protection"/>
    <property type="evidence" value="ECO:0007669"/>
    <property type="project" value="InterPro"/>
</dbReference>
<comment type="similarity">
    <text evidence="2">Belongs to the Nudix hydrolase family.</text>
</comment>
<evidence type="ECO:0000256" key="20">
    <source>
        <dbReference type="ARBA" id="ARBA00049032"/>
    </source>
</evidence>
<dbReference type="Pfam" id="PF00293">
    <property type="entry name" value="NUDIX"/>
    <property type="match status" value="1"/>
</dbReference>
<evidence type="ECO:0000256" key="12">
    <source>
        <dbReference type="ARBA" id="ARBA00026218"/>
    </source>
</evidence>
<feature type="domain" description="Nudix hydrolase" evidence="22">
    <location>
        <begin position="1"/>
        <end position="132"/>
    </location>
</feature>
<comment type="catalytic activity">
    <reaction evidence="8">
        <text>2-oxo-dATP + H2O = 2-oxo-dAMP + diphosphate + H(+)</text>
        <dbReference type="Rhea" id="RHEA:31583"/>
        <dbReference type="ChEBI" id="CHEBI:15377"/>
        <dbReference type="ChEBI" id="CHEBI:15378"/>
        <dbReference type="ChEBI" id="CHEBI:33019"/>
        <dbReference type="ChEBI" id="CHEBI:63212"/>
        <dbReference type="ChEBI" id="CHEBI:77897"/>
        <dbReference type="EC" id="3.6.1.56"/>
    </reaction>
    <physiologicalReaction direction="left-to-right" evidence="8">
        <dbReference type="Rhea" id="RHEA:31584"/>
    </physiologicalReaction>
</comment>
<evidence type="ECO:0000256" key="9">
    <source>
        <dbReference type="ARBA" id="ARBA00024486"/>
    </source>
</evidence>
<organism evidence="23">
    <name type="scientific">marine sediment metagenome</name>
    <dbReference type="NCBI Taxonomy" id="412755"/>
    <lineage>
        <taxon>unclassified sequences</taxon>
        <taxon>metagenomes</taxon>
        <taxon>ecological metagenomes</taxon>
    </lineage>
</organism>
<reference evidence="23" key="1">
    <citation type="journal article" date="2015" name="Nature">
        <title>Complex archaea that bridge the gap between prokaryotes and eukaryotes.</title>
        <authorList>
            <person name="Spang A."/>
            <person name="Saw J.H."/>
            <person name="Jorgensen S.L."/>
            <person name="Zaremba-Niedzwiedzka K."/>
            <person name="Martijn J."/>
            <person name="Lind A.E."/>
            <person name="van Eijk R."/>
            <person name="Schleper C."/>
            <person name="Guy L."/>
            <person name="Ettema T.J."/>
        </authorList>
    </citation>
    <scope>NUCLEOTIDE SEQUENCE</scope>
</reference>
<evidence type="ECO:0000256" key="1">
    <source>
        <dbReference type="ARBA" id="ARBA00001946"/>
    </source>
</evidence>
<comment type="catalytic activity">
    <reaction evidence="9">
        <text>8-oxo-dGTP + H2O = 8-oxo-dGMP + diphosphate + H(+)</text>
        <dbReference type="Rhea" id="RHEA:31575"/>
        <dbReference type="ChEBI" id="CHEBI:15377"/>
        <dbReference type="ChEBI" id="CHEBI:15378"/>
        <dbReference type="ChEBI" id="CHEBI:33019"/>
        <dbReference type="ChEBI" id="CHEBI:63224"/>
        <dbReference type="ChEBI" id="CHEBI:77896"/>
    </reaction>
    <physiologicalReaction direction="left-to-right" evidence="9">
        <dbReference type="Rhea" id="RHEA:31576"/>
    </physiologicalReaction>
</comment>
<evidence type="ECO:0000256" key="10">
    <source>
        <dbReference type="ARBA" id="ARBA00024596"/>
    </source>
</evidence>
<comment type="catalytic activity">
    <reaction evidence="20">
        <text>N(6)-methyl-dATP + H2O = N(6)-methyl-dAMP + diphosphate + H(+)</text>
        <dbReference type="Rhea" id="RHEA:67604"/>
        <dbReference type="ChEBI" id="CHEBI:15377"/>
        <dbReference type="ChEBI" id="CHEBI:15378"/>
        <dbReference type="ChEBI" id="CHEBI:33019"/>
        <dbReference type="ChEBI" id="CHEBI:169976"/>
        <dbReference type="ChEBI" id="CHEBI:172872"/>
    </reaction>
    <physiologicalReaction direction="left-to-right" evidence="20">
        <dbReference type="Rhea" id="RHEA:67605"/>
    </physiologicalReaction>
</comment>
<comment type="catalytic activity">
    <reaction evidence="10">
        <text>2-oxo-ATP + H2O = 2-oxo-AMP + diphosphate + H(+)</text>
        <dbReference type="Rhea" id="RHEA:67392"/>
        <dbReference type="ChEBI" id="CHEBI:15377"/>
        <dbReference type="ChEBI" id="CHEBI:15378"/>
        <dbReference type="ChEBI" id="CHEBI:33019"/>
        <dbReference type="ChEBI" id="CHEBI:71395"/>
        <dbReference type="ChEBI" id="CHEBI:172878"/>
    </reaction>
    <physiologicalReaction direction="left-to-right" evidence="10">
        <dbReference type="Rhea" id="RHEA:67393"/>
    </physiologicalReaction>
</comment>
<comment type="cofactor">
    <cofactor evidence="1">
        <name>Mg(2+)</name>
        <dbReference type="ChEBI" id="CHEBI:18420"/>
    </cofactor>
</comment>
<evidence type="ECO:0000256" key="15">
    <source>
        <dbReference type="ARBA" id="ARBA00030682"/>
    </source>
</evidence>
<evidence type="ECO:0000313" key="23">
    <source>
        <dbReference type="EMBL" id="KKM68768.1"/>
    </source>
</evidence>
<dbReference type="GO" id="GO:0008828">
    <property type="term" value="F:dATP diphosphatase activity"/>
    <property type="evidence" value="ECO:0007669"/>
    <property type="project" value="UniProtKB-EC"/>
</dbReference>
<dbReference type="GO" id="GO:0005737">
    <property type="term" value="C:cytoplasm"/>
    <property type="evidence" value="ECO:0007669"/>
    <property type="project" value="TreeGrafter"/>
</dbReference>
<comment type="caution">
    <text evidence="23">The sequence shown here is derived from an EMBL/GenBank/DDBJ whole genome shotgun (WGS) entry which is preliminary data.</text>
</comment>
<evidence type="ECO:0000256" key="13">
    <source>
        <dbReference type="ARBA" id="ARBA00029673"/>
    </source>
</evidence>
<gene>
    <name evidence="23" type="ORF">LCGC14_1457530</name>
</gene>
<dbReference type="GO" id="GO:0008413">
    <property type="term" value="F:8-oxo-7,8-dihydroguanosine triphosphate pyrophosphatase activity"/>
    <property type="evidence" value="ECO:0007669"/>
    <property type="project" value="InterPro"/>
</dbReference>
<evidence type="ECO:0000256" key="6">
    <source>
        <dbReference type="ARBA" id="ARBA00022842"/>
    </source>
</evidence>
<dbReference type="EMBL" id="LAZR01010110">
    <property type="protein sequence ID" value="KKM68768.1"/>
    <property type="molecule type" value="Genomic_DNA"/>
</dbReference>
<evidence type="ECO:0000256" key="11">
    <source>
        <dbReference type="ARBA" id="ARBA00026103"/>
    </source>
</evidence>
<evidence type="ECO:0000256" key="8">
    <source>
        <dbReference type="ARBA" id="ARBA00024459"/>
    </source>
</evidence>
<name>A0A0F9JGS9_9ZZZZ</name>
<dbReference type="InterPro" id="IPR015797">
    <property type="entry name" value="NUDIX_hydrolase-like_dom_sf"/>
</dbReference>
<dbReference type="PANTHER" id="PTHR43758">
    <property type="entry name" value="7,8-DIHYDRO-8-OXOGUANINE TRIPHOSPHATASE"/>
    <property type="match status" value="1"/>
</dbReference>
<keyword evidence="5" id="KW-0378">Hydrolase</keyword>
<dbReference type="InterPro" id="IPR003563">
    <property type="entry name" value="8ODP"/>
</dbReference>
<keyword evidence="4" id="KW-0479">Metal-binding</keyword>
<keyword evidence="6" id="KW-0460">Magnesium</keyword>
<evidence type="ECO:0000256" key="14">
    <source>
        <dbReference type="ARBA" id="ARBA00030634"/>
    </source>
</evidence>
<protein>
    <recommendedName>
        <fullName evidence="12">Oxidized purine nucleoside triphosphate hydrolase</fullName>
        <ecNumber evidence="11">3.6.1.56</ecNumber>
    </recommendedName>
    <alternativeName>
        <fullName evidence="16">2-hydroxy-dATP diphosphatase</fullName>
    </alternativeName>
    <alternativeName>
        <fullName evidence="15">7,8-dihydro-8-oxoguanine triphosphatase</fullName>
    </alternativeName>
    <alternativeName>
        <fullName evidence="14">8-oxo-dGTPase</fullName>
    </alternativeName>
    <alternativeName>
        <fullName evidence="17">Methylated purine nucleoside triphosphate hydrolase</fullName>
    </alternativeName>
    <alternativeName>
        <fullName evidence="13">Nucleoside diphosphate-linked moiety X motif 1</fullName>
    </alternativeName>
</protein>
<dbReference type="InterPro" id="IPR000086">
    <property type="entry name" value="NUDIX_hydrolase_dom"/>
</dbReference>
<dbReference type="GO" id="GO:0046872">
    <property type="term" value="F:metal ion binding"/>
    <property type="evidence" value="ECO:0007669"/>
    <property type="project" value="UniProtKB-KW"/>
</dbReference>
<evidence type="ECO:0000256" key="3">
    <source>
        <dbReference type="ARBA" id="ARBA00011245"/>
    </source>
</evidence>
<dbReference type="PROSITE" id="PS51462">
    <property type="entry name" value="NUDIX"/>
    <property type="match status" value="1"/>
</dbReference>
<comment type="catalytic activity">
    <reaction evidence="19">
        <text>O(6)-methyl-dGTP + H2O = O(6)-methyl-dGMP + diphosphate + H(+)</text>
        <dbReference type="Rhea" id="RHEA:67600"/>
        <dbReference type="ChEBI" id="CHEBI:15377"/>
        <dbReference type="ChEBI" id="CHEBI:15378"/>
        <dbReference type="ChEBI" id="CHEBI:33019"/>
        <dbReference type="ChEBI" id="CHEBI:169974"/>
        <dbReference type="ChEBI" id="CHEBI:169975"/>
    </reaction>
    <physiologicalReaction direction="left-to-right" evidence="19">
        <dbReference type="Rhea" id="RHEA:67601"/>
    </physiologicalReaction>
</comment>
<proteinExistence type="inferred from homology"/>
<evidence type="ECO:0000256" key="7">
    <source>
        <dbReference type="ARBA" id="ARBA00024448"/>
    </source>
</evidence>
<sequence>MRQVTLCLLLTEDKILLAMKKRGFGEGKWNGVGGKVQNGESIEEAALREMEEEISVRAKSHQLDKIGSIKFFFRKKPDWNQEMHVFIIREWEGEPQESEEMMPQWFGHQEIPFKDMWVDDQYWMPRALSGEHFEAEFYFKEDGDELEKWEIKNIS</sequence>
<evidence type="ECO:0000256" key="18">
    <source>
        <dbReference type="ARBA" id="ARBA00048002"/>
    </source>
</evidence>
<evidence type="ECO:0000256" key="4">
    <source>
        <dbReference type="ARBA" id="ARBA00022723"/>
    </source>
</evidence>
<evidence type="ECO:0000256" key="2">
    <source>
        <dbReference type="ARBA" id="ARBA00005582"/>
    </source>
</evidence>
<dbReference type="EC" id="3.6.1.56" evidence="11"/>
<evidence type="ECO:0000256" key="19">
    <source>
        <dbReference type="ARBA" id="ARBA00048894"/>
    </source>
</evidence>
<comment type="catalytic activity">
    <reaction evidence="7">
        <text>8-oxo-dATP + H2O = 8-oxo-dAMP + diphosphate + H(+)</text>
        <dbReference type="Rhea" id="RHEA:65396"/>
        <dbReference type="ChEBI" id="CHEBI:15377"/>
        <dbReference type="ChEBI" id="CHEBI:15378"/>
        <dbReference type="ChEBI" id="CHEBI:33019"/>
        <dbReference type="ChEBI" id="CHEBI:71361"/>
        <dbReference type="ChEBI" id="CHEBI:172871"/>
    </reaction>
    <physiologicalReaction direction="left-to-right" evidence="7">
        <dbReference type="Rhea" id="RHEA:65397"/>
    </physiologicalReaction>
</comment>
<evidence type="ECO:0000256" key="17">
    <source>
        <dbReference type="ARBA" id="ARBA00032071"/>
    </source>
</evidence>
<evidence type="ECO:0000256" key="5">
    <source>
        <dbReference type="ARBA" id="ARBA00022801"/>
    </source>
</evidence>
<dbReference type="PANTHER" id="PTHR43758:SF2">
    <property type="entry name" value="OXIDIZED PURINE NUCLEOSIDE TRIPHOSPHATE HYDROLASE"/>
    <property type="match status" value="1"/>
</dbReference>
<dbReference type="SUPFAM" id="SSF55811">
    <property type="entry name" value="Nudix"/>
    <property type="match status" value="1"/>
</dbReference>
<dbReference type="CDD" id="cd03427">
    <property type="entry name" value="NUDIX_MTH1_Nudt1"/>
    <property type="match status" value="1"/>
</dbReference>
<evidence type="ECO:0000256" key="16">
    <source>
        <dbReference type="ARBA" id="ARBA00031927"/>
    </source>
</evidence>